<comment type="subcellular location">
    <subcellularLocation>
        <location evidence="6">Cytoplasm</location>
    </subcellularLocation>
</comment>
<comment type="function">
    <text evidence="6">Methylates the ribose at the nucleotide 34 wobble position in the two leucyl isoacceptors tRNA(Leu)(CmAA) and tRNA(Leu)(cmnm5UmAA). Catalyzes the methyl transfer from S-adenosyl-L-methionine to the 2'-OH of the wobble nucleotide.</text>
</comment>
<keyword evidence="10" id="KW-1185">Reference proteome</keyword>
<keyword evidence="1 6" id="KW-0963">Cytoplasm</keyword>
<dbReference type="PANTHER" id="PTHR42971">
    <property type="entry name" value="TRNA (CYTIDINE(34)-2'-O)-METHYLTRANSFERASE"/>
    <property type="match status" value="1"/>
</dbReference>
<keyword evidence="3 6" id="KW-0808">Transferase</keyword>
<protein>
    <recommendedName>
        <fullName evidence="6">tRNA (cytidine(34)-2'-O)-methyltransferase</fullName>
        <ecNumber evidence="6">2.1.1.207</ecNumber>
    </recommendedName>
    <alternativeName>
        <fullName evidence="6">tRNA (cytidine/uridine-2'-O-)-methyltransferase TrmL</fullName>
    </alternativeName>
</protein>
<comment type="caution">
    <text evidence="6">Lacks conserved residue(s) required for the propagation of feature annotation.</text>
</comment>
<dbReference type="GO" id="GO:0141102">
    <property type="term" value="F:tRNA (5-carboxymethylaminomethyluridine(34)-2'-O)-methyltransferase activity"/>
    <property type="evidence" value="ECO:0007669"/>
    <property type="project" value="RHEA"/>
</dbReference>
<dbReference type="EMBL" id="UAPV01000001">
    <property type="protein sequence ID" value="SPT68745.1"/>
    <property type="molecule type" value="Genomic_DNA"/>
</dbReference>
<evidence type="ECO:0000256" key="4">
    <source>
        <dbReference type="ARBA" id="ARBA00022691"/>
    </source>
</evidence>
<dbReference type="GO" id="GO:0002130">
    <property type="term" value="P:wobble position ribose methylation"/>
    <property type="evidence" value="ECO:0007669"/>
    <property type="project" value="TreeGrafter"/>
</dbReference>
<keyword evidence="2 6" id="KW-0489">Methyltransferase</keyword>
<dbReference type="GO" id="GO:0141098">
    <property type="term" value="F:tRNA (cytidine(34)-2'-O)-methyltransferase activity"/>
    <property type="evidence" value="ECO:0007669"/>
    <property type="project" value="RHEA"/>
</dbReference>
<reference evidence="9 10" key="1">
    <citation type="submission" date="2018-06" db="EMBL/GenBank/DDBJ databases">
        <authorList>
            <consortium name="Pathogen Informatics"/>
            <person name="Doyle S."/>
        </authorList>
    </citation>
    <scope>NUCLEOTIDE SEQUENCE [LARGE SCALE GENOMIC DNA]</scope>
    <source>
        <strain evidence="9 10">NCTC13093</strain>
    </source>
</reference>
<comment type="catalytic activity">
    <reaction evidence="6">
        <text>cytidine(34) in tRNA + S-adenosyl-L-methionine = 2'-O-methylcytidine(34) in tRNA + S-adenosyl-L-homocysteine + H(+)</text>
        <dbReference type="Rhea" id="RHEA:43084"/>
        <dbReference type="Rhea" id="RHEA-COMP:10331"/>
        <dbReference type="Rhea" id="RHEA-COMP:10332"/>
        <dbReference type="ChEBI" id="CHEBI:15378"/>
        <dbReference type="ChEBI" id="CHEBI:57856"/>
        <dbReference type="ChEBI" id="CHEBI:59789"/>
        <dbReference type="ChEBI" id="CHEBI:74495"/>
        <dbReference type="ChEBI" id="CHEBI:82748"/>
        <dbReference type="EC" id="2.1.1.207"/>
    </reaction>
</comment>
<dbReference type="CDD" id="cd18094">
    <property type="entry name" value="SpoU-like_TrmL"/>
    <property type="match status" value="1"/>
</dbReference>
<evidence type="ECO:0000256" key="1">
    <source>
        <dbReference type="ARBA" id="ARBA00022490"/>
    </source>
</evidence>
<dbReference type="HAMAP" id="MF_01885">
    <property type="entry name" value="tRNA_methyltr_TrmL"/>
    <property type="match status" value="1"/>
</dbReference>
<evidence type="ECO:0000256" key="5">
    <source>
        <dbReference type="ARBA" id="ARBA00022694"/>
    </source>
</evidence>
<evidence type="ECO:0000313" key="10">
    <source>
        <dbReference type="Proteomes" id="UP000250086"/>
    </source>
</evidence>
<name>A0A2X0V7H1_9GAMM</name>
<dbReference type="PANTHER" id="PTHR42971:SF1">
    <property type="entry name" value="TRNA (CYTIDINE(34)-2'-O)-METHYLTRANSFERASE"/>
    <property type="match status" value="1"/>
</dbReference>
<dbReference type="GO" id="GO:0003723">
    <property type="term" value="F:RNA binding"/>
    <property type="evidence" value="ECO:0007669"/>
    <property type="project" value="InterPro"/>
</dbReference>
<dbReference type="Proteomes" id="UP000250086">
    <property type="component" value="Unassembled WGS sequence"/>
</dbReference>
<dbReference type="RefSeq" id="WP_113742966.1">
    <property type="nucleotide sequence ID" value="NZ_UAPV01000001.1"/>
</dbReference>
<feature type="binding site" evidence="6 7">
    <location>
        <position position="101"/>
    </location>
    <ligand>
        <name>S-adenosyl-L-methionine</name>
        <dbReference type="ChEBI" id="CHEBI:59789"/>
    </ligand>
</feature>
<comment type="subunit">
    <text evidence="6">Homodimer.</text>
</comment>
<dbReference type="AlphaFoldDB" id="A0A2X0V7H1"/>
<dbReference type="Gene3D" id="3.40.1280.10">
    <property type="match status" value="1"/>
</dbReference>
<comment type="catalytic activity">
    <reaction evidence="6">
        <text>5-carboxymethylaminomethyluridine(34) in tRNA(Leu) + S-adenosyl-L-methionine = 5-carboxymethylaminomethyl-2'-O-methyluridine(34) in tRNA(Leu) + S-adenosyl-L-homocysteine + H(+)</text>
        <dbReference type="Rhea" id="RHEA:43088"/>
        <dbReference type="Rhea" id="RHEA-COMP:10333"/>
        <dbReference type="Rhea" id="RHEA-COMP:10334"/>
        <dbReference type="ChEBI" id="CHEBI:15378"/>
        <dbReference type="ChEBI" id="CHEBI:57856"/>
        <dbReference type="ChEBI" id="CHEBI:59789"/>
        <dbReference type="ChEBI" id="CHEBI:74508"/>
        <dbReference type="ChEBI" id="CHEBI:74511"/>
        <dbReference type="EC" id="2.1.1.207"/>
    </reaction>
</comment>
<feature type="binding site" evidence="6 7">
    <location>
        <position position="123"/>
    </location>
    <ligand>
        <name>S-adenosyl-L-methionine</name>
        <dbReference type="ChEBI" id="CHEBI:59789"/>
    </ligand>
</feature>
<dbReference type="InterPro" id="IPR001537">
    <property type="entry name" value="SpoU_MeTrfase"/>
</dbReference>
<accession>A0A2X0V7H1</accession>
<keyword evidence="5 6" id="KW-0819">tRNA processing</keyword>
<evidence type="ECO:0000313" key="9">
    <source>
        <dbReference type="EMBL" id="SPT68745.1"/>
    </source>
</evidence>
<evidence type="ECO:0000256" key="2">
    <source>
        <dbReference type="ARBA" id="ARBA00022603"/>
    </source>
</evidence>
<evidence type="ECO:0000256" key="6">
    <source>
        <dbReference type="HAMAP-Rule" id="MF_01885"/>
    </source>
</evidence>
<keyword evidence="4 6" id="KW-0949">S-adenosyl-L-methionine</keyword>
<sequence length="156" mass="17507">MIQIVLYRPQMPENAGNIIRLSANFGLKLHIVGPLDFFLDNKRMLRAGLDYHQIANMVSHTSFESFMQSCSPKRLIAATTKGSVLPSSFKFEDEGDFLIFGRETSGLPDEVMTLIDSSCRLKIPMMAQSRCLNVANSVAILAYEALRQQDFKGMQL</sequence>
<dbReference type="InterPro" id="IPR029026">
    <property type="entry name" value="tRNA_m1G_MTases_N"/>
</dbReference>
<dbReference type="Pfam" id="PF00588">
    <property type="entry name" value="SpoU_methylase"/>
    <property type="match status" value="1"/>
</dbReference>
<dbReference type="GO" id="GO:0005737">
    <property type="term" value="C:cytoplasm"/>
    <property type="evidence" value="ECO:0007669"/>
    <property type="project" value="UniProtKB-SubCell"/>
</dbReference>
<dbReference type="EC" id="2.1.1.207" evidence="6"/>
<evidence type="ECO:0000256" key="3">
    <source>
        <dbReference type="ARBA" id="ARBA00022679"/>
    </source>
</evidence>
<gene>
    <name evidence="6 9" type="primary">trmL</name>
    <name evidence="9" type="ORF">NCTC13093_00079</name>
</gene>
<dbReference type="SUPFAM" id="SSF75217">
    <property type="entry name" value="alpha/beta knot"/>
    <property type="match status" value="1"/>
</dbReference>
<comment type="similarity">
    <text evidence="6">Belongs to the class IV-like SAM-binding methyltransferase superfamily. RNA methyltransferase TrmH family. TrmL subfamily.</text>
</comment>
<feature type="domain" description="tRNA/rRNA methyltransferase SpoU type" evidence="8">
    <location>
        <begin position="2"/>
        <end position="143"/>
    </location>
</feature>
<evidence type="ECO:0000256" key="7">
    <source>
        <dbReference type="PIRSR" id="PIRSR029256-1"/>
    </source>
</evidence>
<dbReference type="InterPro" id="IPR029028">
    <property type="entry name" value="Alpha/beta_knot_MTases"/>
</dbReference>
<evidence type="ECO:0000259" key="8">
    <source>
        <dbReference type="Pfam" id="PF00588"/>
    </source>
</evidence>
<dbReference type="PIRSF" id="PIRSF029256">
    <property type="entry name" value="SpoU_TrmH_prd"/>
    <property type="match status" value="1"/>
</dbReference>
<proteinExistence type="inferred from homology"/>
<organism evidence="9 10">
    <name type="scientific">Anaerobiospirillum thomasii</name>
    <dbReference type="NCBI Taxonomy" id="179995"/>
    <lineage>
        <taxon>Bacteria</taxon>
        <taxon>Pseudomonadati</taxon>
        <taxon>Pseudomonadota</taxon>
        <taxon>Gammaproteobacteria</taxon>
        <taxon>Aeromonadales</taxon>
        <taxon>Succinivibrionaceae</taxon>
        <taxon>Anaerobiospirillum</taxon>
    </lineage>
</organism>
<dbReference type="InterPro" id="IPR016914">
    <property type="entry name" value="TrmL"/>
</dbReference>